<protein>
    <submittedName>
        <fullName evidence="1">Uncharacterized protein</fullName>
    </submittedName>
</protein>
<evidence type="ECO:0000313" key="2">
    <source>
        <dbReference type="Proteomes" id="UP000193560"/>
    </source>
</evidence>
<dbReference type="EMBL" id="MCGE01000024">
    <property type="protein sequence ID" value="ORZ10450.1"/>
    <property type="molecule type" value="Genomic_DNA"/>
</dbReference>
<organism evidence="1 2">
    <name type="scientific">Absidia repens</name>
    <dbReference type="NCBI Taxonomy" id="90262"/>
    <lineage>
        <taxon>Eukaryota</taxon>
        <taxon>Fungi</taxon>
        <taxon>Fungi incertae sedis</taxon>
        <taxon>Mucoromycota</taxon>
        <taxon>Mucoromycotina</taxon>
        <taxon>Mucoromycetes</taxon>
        <taxon>Mucorales</taxon>
        <taxon>Cunninghamellaceae</taxon>
        <taxon>Absidia</taxon>
    </lineage>
</organism>
<name>A0A1X2I6H4_9FUNG</name>
<dbReference type="Proteomes" id="UP000193560">
    <property type="component" value="Unassembled WGS sequence"/>
</dbReference>
<proteinExistence type="predicted"/>
<gene>
    <name evidence="1" type="ORF">BCR42DRAFT_422399</name>
</gene>
<dbReference type="AlphaFoldDB" id="A0A1X2I6H4"/>
<reference evidence="1 2" key="1">
    <citation type="submission" date="2016-07" db="EMBL/GenBank/DDBJ databases">
        <title>Pervasive Adenine N6-methylation of Active Genes in Fungi.</title>
        <authorList>
            <consortium name="DOE Joint Genome Institute"/>
            <person name="Mondo S.J."/>
            <person name="Dannebaum R.O."/>
            <person name="Kuo R.C."/>
            <person name="Labutti K."/>
            <person name="Haridas S."/>
            <person name="Kuo A."/>
            <person name="Salamov A."/>
            <person name="Ahrendt S.R."/>
            <person name="Lipzen A."/>
            <person name="Sullivan W."/>
            <person name="Andreopoulos W.B."/>
            <person name="Clum A."/>
            <person name="Lindquist E."/>
            <person name="Daum C."/>
            <person name="Ramamoorthy G.K."/>
            <person name="Gryganskyi A."/>
            <person name="Culley D."/>
            <person name="Magnuson J.K."/>
            <person name="James T.Y."/>
            <person name="O'Malley M.A."/>
            <person name="Stajich J.E."/>
            <person name="Spatafora J.W."/>
            <person name="Visel A."/>
            <person name="Grigoriev I.V."/>
        </authorList>
    </citation>
    <scope>NUCLEOTIDE SEQUENCE [LARGE SCALE GENOMIC DNA]</scope>
    <source>
        <strain evidence="1 2">NRRL 1336</strain>
    </source>
</reference>
<sequence>MPLLSIEMENDTICIESGYSSNRISGHLLLKNESNDDDILLPNALHDCMAHIRLIGKEKIKQHDNDIIIIDDTYSLSSSDWQYNHTYQGVLTSCSASSLSSTSSTSSFTSPSFIPSTTSLSSIPAASFSSRATGFNDRSKLCWGMSDQSQWQYELELPQLIDASQSFVFTLRTRMRCFSENHFLSSSRKKPASLESCMIGVQLYESVQIGSNSISHKTLMTTSHVLSQPSLTWTSPCTIALDLIQTPTSSTLYSSRIKVNHHLQIVLNYCSPQGQNDRICFDCIVPLIAPPPSHLQSNCNHVVDTMMNMMIQPPTNEKAFPVWFNHTPDLTLNSPHTVML</sequence>
<dbReference type="OrthoDB" id="2254899at2759"/>
<evidence type="ECO:0000313" key="1">
    <source>
        <dbReference type="EMBL" id="ORZ10450.1"/>
    </source>
</evidence>
<comment type="caution">
    <text evidence="1">The sequence shown here is derived from an EMBL/GenBank/DDBJ whole genome shotgun (WGS) entry which is preliminary data.</text>
</comment>
<accession>A0A1X2I6H4</accession>
<keyword evidence="2" id="KW-1185">Reference proteome</keyword>